<dbReference type="Gene3D" id="1.20.120.530">
    <property type="entry name" value="GntR ligand-binding domain-like"/>
    <property type="match status" value="1"/>
</dbReference>
<dbReference type="EMBL" id="JAGIOL010000001">
    <property type="protein sequence ID" value="MBP2437147.1"/>
    <property type="molecule type" value="Genomic_DNA"/>
</dbReference>
<dbReference type="Proteomes" id="UP001519362">
    <property type="component" value="Unassembled WGS sequence"/>
</dbReference>
<protein>
    <submittedName>
        <fullName evidence="5">DNA-binding FadR family transcriptional regulator</fullName>
    </submittedName>
</protein>
<reference evidence="5 6" key="1">
    <citation type="submission" date="2021-03" db="EMBL/GenBank/DDBJ databases">
        <title>Sequencing the genomes of 1000 actinobacteria strains.</title>
        <authorList>
            <person name="Klenk H.-P."/>
        </authorList>
    </citation>
    <scope>NUCLEOTIDE SEQUENCE [LARGE SCALE GENOMIC DNA]</scope>
    <source>
        <strain evidence="5 6">DSM 24221</strain>
    </source>
</reference>
<keyword evidence="6" id="KW-1185">Reference proteome</keyword>
<accession>A0ABS4ZIX0</accession>
<evidence type="ECO:0000256" key="3">
    <source>
        <dbReference type="ARBA" id="ARBA00023163"/>
    </source>
</evidence>
<dbReference type="InterPro" id="IPR036388">
    <property type="entry name" value="WH-like_DNA-bd_sf"/>
</dbReference>
<evidence type="ECO:0000259" key="4">
    <source>
        <dbReference type="PROSITE" id="PS50949"/>
    </source>
</evidence>
<evidence type="ECO:0000313" key="5">
    <source>
        <dbReference type="EMBL" id="MBP2437147.1"/>
    </source>
</evidence>
<keyword evidence="2 5" id="KW-0238">DNA-binding</keyword>
<evidence type="ECO:0000313" key="6">
    <source>
        <dbReference type="Proteomes" id="UP001519362"/>
    </source>
</evidence>
<dbReference type="SUPFAM" id="SSF46785">
    <property type="entry name" value="Winged helix' DNA-binding domain"/>
    <property type="match status" value="1"/>
</dbReference>
<comment type="caution">
    <text evidence="5">The sequence shown here is derived from an EMBL/GenBank/DDBJ whole genome shotgun (WGS) entry which is preliminary data.</text>
</comment>
<sequence>MGYPSHADSRLRNTLFQPLGDTGRTAIVEQRLLDAIRAGYLPAGGRLPTESDLARSFGVSTLTVRDALSTLRERGLITTLRGRNGGSFVASDADPLATARAQLAATSRLALRDLMMHCGTINYACARLAVRRASDEEARGVLEHARAINPSDPEEWQLTVENVTVDLAALSHSERLTRESLRLQVEFAAYAYVLQLDEASRIRRTRELIAIAEAIVARDLDLVTRLYDEAGTALLNELLAKRQDVAPAANMETLAATG</sequence>
<dbReference type="InterPro" id="IPR008920">
    <property type="entry name" value="TF_FadR/GntR_C"/>
</dbReference>
<dbReference type="PRINTS" id="PR00035">
    <property type="entry name" value="HTHGNTR"/>
</dbReference>
<dbReference type="PANTHER" id="PTHR43537:SF5">
    <property type="entry name" value="UXU OPERON TRANSCRIPTIONAL REGULATOR"/>
    <property type="match status" value="1"/>
</dbReference>
<name>A0ABS4ZIX0_9MICO</name>
<dbReference type="Pfam" id="PF00392">
    <property type="entry name" value="GntR"/>
    <property type="match status" value="1"/>
</dbReference>
<dbReference type="SMART" id="SM00345">
    <property type="entry name" value="HTH_GNTR"/>
    <property type="match status" value="1"/>
</dbReference>
<feature type="domain" description="HTH gntR-type" evidence="4">
    <location>
        <begin position="22"/>
        <end position="92"/>
    </location>
</feature>
<keyword evidence="3" id="KW-0804">Transcription</keyword>
<dbReference type="CDD" id="cd07377">
    <property type="entry name" value="WHTH_GntR"/>
    <property type="match status" value="1"/>
</dbReference>
<dbReference type="GO" id="GO:0003677">
    <property type="term" value="F:DNA binding"/>
    <property type="evidence" value="ECO:0007669"/>
    <property type="project" value="UniProtKB-KW"/>
</dbReference>
<dbReference type="RefSeq" id="WP_165134689.1">
    <property type="nucleotide sequence ID" value="NZ_CP049253.1"/>
</dbReference>
<keyword evidence="1" id="KW-0805">Transcription regulation</keyword>
<gene>
    <name evidence="5" type="ORF">JOF34_001733</name>
</gene>
<dbReference type="PROSITE" id="PS50949">
    <property type="entry name" value="HTH_GNTR"/>
    <property type="match status" value="1"/>
</dbReference>
<dbReference type="InterPro" id="IPR036390">
    <property type="entry name" value="WH_DNA-bd_sf"/>
</dbReference>
<evidence type="ECO:0000256" key="1">
    <source>
        <dbReference type="ARBA" id="ARBA00023015"/>
    </source>
</evidence>
<proteinExistence type="predicted"/>
<dbReference type="InterPro" id="IPR000524">
    <property type="entry name" value="Tscrpt_reg_HTH_GntR"/>
</dbReference>
<dbReference type="PANTHER" id="PTHR43537">
    <property type="entry name" value="TRANSCRIPTIONAL REGULATOR, GNTR FAMILY"/>
    <property type="match status" value="1"/>
</dbReference>
<dbReference type="Gene3D" id="1.10.10.10">
    <property type="entry name" value="Winged helix-like DNA-binding domain superfamily/Winged helix DNA-binding domain"/>
    <property type="match status" value="1"/>
</dbReference>
<evidence type="ECO:0000256" key="2">
    <source>
        <dbReference type="ARBA" id="ARBA00023125"/>
    </source>
</evidence>
<organism evidence="5 6">
    <name type="scientific">Microbacterium amylolyticum</name>
    <dbReference type="NCBI Taxonomy" id="936337"/>
    <lineage>
        <taxon>Bacteria</taxon>
        <taxon>Bacillati</taxon>
        <taxon>Actinomycetota</taxon>
        <taxon>Actinomycetes</taxon>
        <taxon>Micrococcales</taxon>
        <taxon>Microbacteriaceae</taxon>
        <taxon>Microbacterium</taxon>
    </lineage>
</organism>